<dbReference type="Gene3D" id="1.20.1250.20">
    <property type="entry name" value="MFS general substrate transporter like domains"/>
    <property type="match status" value="1"/>
</dbReference>
<dbReference type="RefSeq" id="WP_076377224.1">
    <property type="nucleotide sequence ID" value="NZ_AP017422.1"/>
</dbReference>
<sequence>MYCSGLLKNKLKKAPVWVLSVYAALCSFGVYCCMYAFRKPFTAASFNGLTYWHTSYKVWLVTAQVLGYMFSKFYGIRFISAMQADKRAVSIVLLITAAWIFLLLFALVPAPYNIIFLFLNGFPLGMVWGLVFGYLEGRRTTEVMGAVLCVNFILSSGVVKSVGKFLLVNHYVSDWWMPFVTGALFYIPMLLFTWLLNHLPPPSEEDKRLRSPRQPMTAGERTAFTRRFLPGLILIVITYVLLTALRDFRDNFANEIFTEMGYGGQPAVFTATELPVSVIVLVSLSLMILIKNNFKAFMVNHFIIMVGFALALLATWLFGAHLIGPVMWMIIVGTGLYLSYIPFNCLYFERMIASYRIAGNAGFLIYIADSFGYLGSVTVLFIREFLGVELSWTHFFMYAVSIIGVIGAGGTFLMYLYFKKQYSSVDSKAKAVYA</sequence>
<dbReference type="OrthoDB" id="182994at2"/>
<organism evidence="2 3">
    <name type="scientific">Filimonas lacunae</name>
    <dbReference type="NCBI Taxonomy" id="477680"/>
    <lineage>
        <taxon>Bacteria</taxon>
        <taxon>Pseudomonadati</taxon>
        <taxon>Bacteroidota</taxon>
        <taxon>Chitinophagia</taxon>
        <taxon>Chitinophagales</taxon>
        <taxon>Chitinophagaceae</taxon>
        <taxon>Filimonas</taxon>
    </lineage>
</organism>
<dbReference type="Proteomes" id="UP000186917">
    <property type="component" value="Unassembled WGS sequence"/>
</dbReference>
<dbReference type="STRING" id="477680.SAMN05421788_10176"/>
<gene>
    <name evidence="2" type="ORF">SAMN05421788_10176</name>
</gene>
<feature type="transmembrane region" description="Helical" evidence="1">
    <location>
        <begin position="88"/>
        <end position="108"/>
    </location>
</feature>
<feature type="transmembrane region" description="Helical" evidence="1">
    <location>
        <begin position="302"/>
        <end position="320"/>
    </location>
</feature>
<accession>A0A1N7KAG4</accession>
<evidence type="ECO:0008006" key="4">
    <source>
        <dbReference type="Google" id="ProtNLM"/>
    </source>
</evidence>
<evidence type="ECO:0000256" key="1">
    <source>
        <dbReference type="SAM" id="Phobius"/>
    </source>
</evidence>
<dbReference type="InterPro" id="IPR043745">
    <property type="entry name" value="DUF5690"/>
</dbReference>
<evidence type="ECO:0000313" key="2">
    <source>
        <dbReference type="EMBL" id="SIS58543.1"/>
    </source>
</evidence>
<feature type="transmembrane region" description="Helical" evidence="1">
    <location>
        <begin position="16"/>
        <end position="37"/>
    </location>
</feature>
<feature type="transmembrane region" description="Helical" evidence="1">
    <location>
        <begin position="266"/>
        <end position="290"/>
    </location>
</feature>
<feature type="transmembrane region" description="Helical" evidence="1">
    <location>
        <begin position="326"/>
        <end position="348"/>
    </location>
</feature>
<dbReference type="EMBL" id="FTOR01000001">
    <property type="protein sequence ID" value="SIS58543.1"/>
    <property type="molecule type" value="Genomic_DNA"/>
</dbReference>
<protein>
    <recommendedName>
        <fullName evidence="4">Sugar phosphate permease</fullName>
    </recommendedName>
</protein>
<dbReference type="InterPro" id="IPR036259">
    <property type="entry name" value="MFS_trans_sf"/>
</dbReference>
<feature type="transmembrane region" description="Helical" evidence="1">
    <location>
        <begin position="142"/>
        <end position="163"/>
    </location>
</feature>
<reference evidence="3" key="1">
    <citation type="submission" date="2017-01" db="EMBL/GenBank/DDBJ databases">
        <authorList>
            <person name="Varghese N."/>
            <person name="Submissions S."/>
        </authorList>
    </citation>
    <scope>NUCLEOTIDE SEQUENCE [LARGE SCALE GENOMIC DNA]</scope>
    <source>
        <strain evidence="3">DSM 21054</strain>
    </source>
</reference>
<keyword evidence="3" id="KW-1185">Reference proteome</keyword>
<keyword evidence="1" id="KW-0812">Transmembrane</keyword>
<feature type="transmembrane region" description="Helical" evidence="1">
    <location>
        <begin position="175"/>
        <end position="196"/>
    </location>
</feature>
<evidence type="ECO:0000313" key="3">
    <source>
        <dbReference type="Proteomes" id="UP000186917"/>
    </source>
</evidence>
<feature type="transmembrane region" description="Helical" evidence="1">
    <location>
        <begin position="395"/>
        <end position="418"/>
    </location>
</feature>
<feature type="transmembrane region" description="Helical" evidence="1">
    <location>
        <begin position="57"/>
        <end position="76"/>
    </location>
</feature>
<proteinExistence type="predicted"/>
<keyword evidence="1" id="KW-1133">Transmembrane helix</keyword>
<dbReference type="AlphaFoldDB" id="A0A1N7KAG4"/>
<dbReference type="Pfam" id="PF18943">
    <property type="entry name" value="DUF5690"/>
    <property type="match status" value="1"/>
</dbReference>
<feature type="transmembrane region" description="Helical" evidence="1">
    <location>
        <begin position="114"/>
        <end position="135"/>
    </location>
</feature>
<keyword evidence="1" id="KW-0472">Membrane</keyword>
<name>A0A1N7KAG4_9BACT</name>
<feature type="transmembrane region" description="Helical" evidence="1">
    <location>
        <begin position="228"/>
        <end position="246"/>
    </location>
</feature>
<feature type="transmembrane region" description="Helical" evidence="1">
    <location>
        <begin position="360"/>
        <end position="383"/>
    </location>
</feature>
<dbReference type="SUPFAM" id="SSF103473">
    <property type="entry name" value="MFS general substrate transporter"/>
    <property type="match status" value="1"/>
</dbReference>